<evidence type="ECO:0000256" key="1">
    <source>
        <dbReference type="SAM" id="Phobius"/>
    </source>
</evidence>
<keyword evidence="1" id="KW-0472">Membrane</keyword>
<dbReference type="Pfam" id="PF13896">
    <property type="entry name" value="Glyco_transf_49"/>
    <property type="match status" value="1"/>
</dbReference>
<keyword evidence="2" id="KW-1185">Reference proteome</keyword>
<proteinExistence type="predicted"/>
<evidence type="ECO:0000313" key="3">
    <source>
        <dbReference type="WBParaSite" id="Pan_g21974.t1"/>
    </source>
</evidence>
<dbReference type="PANTHER" id="PTHR47411:SF3">
    <property type="entry name" value="I-BETA-1,3-N-ACETYLGLUCOSAMINYLTRANSFERASE"/>
    <property type="match status" value="1"/>
</dbReference>
<protein>
    <submittedName>
        <fullName evidence="3">N-acetyllactosaminide beta-1,3-N-acetylglucosaminyltransferase</fullName>
    </submittedName>
</protein>
<organism evidence="2 3">
    <name type="scientific">Panagrellus redivivus</name>
    <name type="common">Microworm</name>
    <dbReference type="NCBI Taxonomy" id="6233"/>
    <lineage>
        <taxon>Eukaryota</taxon>
        <taxon>Metazoa</taxon>
        <taxon>Ecdysozoa</taxon>
        <taxon>Nematoda</taxon>
        <taxon>Chromadorea</taxon>
        <taxon>Rhabditida</taxon>
        <taxon>Tylenchina</taxon>
        <taxon>Panagrolaimomorpha</taxon>
        <taxon>Panagrolaimoidea</taxon>
        <taxon>Panagrolaimidae</taxon>
        <taxon>Panagrellus</taxon>
    </lineage>
</organism>
<keyword evidence="1" id="KW-1133">Transmembrane helix</keyword>
<feature type="transmembrane region" description="Helical" evidence="1">
    <location>
        <begin position="12"/>
        <end position="32"/>
    </location>
</feature>
<sequence length="430" mass="50233">MFSLALSRRNAFSTVILFFFAAASVTIFRSWVRSKQYAHKYDAVDWKIADLDSRLPTNEHRRIEHISDDLTTADHCVFYNFLRSTDTETTDHEPITLALHSTINYAEHVIKHAENWDDVLSYAIFLFPRHDEALQALAMLHKCHDTVNRKVSIHLVWNRNFLIESCVSDNIVKNIATIPESLGSCDDFDIESFVEKLKEVKVPFGSYPINVMRNEARRGAATKLHIIGDIETQYSPAFAVNVRPLAQQLLNGYLGKAVLVYRRFELDENEKFPTNLRRFSNLLADKKIVQFHVKHYRVGHFIPNLQHWLQYSLNNDEVTFDNVSYISSEWEPQFIMRHDAPYHYEHVPTRMTDHQFLCYELCRAGYSYLLMTHVYNIHPGIKDGATPLEKSLGIYGLAQTDPTMRKFRAYINARYPIYQKSRCPNWKNYL</sequence>
<keyword evidence="1" id="KW-0812">Transmembrane</keyword>
<reference evidence="2" key="1">
    <citation type="journal article" date="2013" name="Genetics">
        <title>The draft genome and transcriptome of Panagrellus redivivus are shaped by the harsh demands of a free-living lifestyle.</title>
        <authorList>
            <person name="Srinivasan J."/>
            <person name="Dillman A.R."/>
            <person name="Macchietto M.G."/>
            <person name="Heikkinen L."/>
            <person name="Lakso M."/>
            <person name="Fracchia K.M."/>
            <person name="Antoshechkin I."/>
            <person name="Mortazavi A."/>
            <person name="Wong G."/>
            <person name="Sternberg P.W."/>
        </authorList>
    </citation>
    <scope>NUCLEOTIDE SEQUENCE [LARGE SCALE GENOMIC DNA]</scope>
    <source>
        <strain evidence="2">MT8872</strain>
    </source>
</reference>
<dbReference type="WBParaSite" id="Pan_g21974.t1">
    <property type="protein sequence ID" value="Pan_g21974.t1"/>
    <property type="gene ID" value="Pan_g21974"/>
</dbReference>
<dbReference type="Proteomes" id="UP000492821">
    <property type="component" value="Unassembled WGS sequence"/>
</dbReference>
<evidence type="ECO:0000313" key="2">
    <source>
        <dbReference type="Proteomes" id="UP000492821"/>
    </source>
</evidence>
<name>A0A7E4VKB2_PANRE</name>
<reference evidence="3" key="2">
    <citation type="submission" date="2020-10" db="UniProtKB">
        <authorList>
            <consortium name="WormBaseParasite"/>
        </authorList>
    </citation>
    <scope>IDENTIFICATION</scope>
</reference>
<dbReference type="AlphaFoldDB" id="A0A7E4VKB2"/>
<accession>A0A7E4VKB2</accession>
<dbReference type="PANTHER" id="PTHR47411">
    <property type="entry name" value="B3GNT1, BETA-1,3-N-ACETYLGUCOSAMINYLTRANSFERASE 1, HOMOLOG"/>
    <property type="match status" value="1"/>
</dbReference>